<evidence type="ECO:0000256" key="5">
    <source>
        <dbReference type="ARBA" id="ARBA00022825"/>
    </source>
</evidence>
<evidence type="ECO:0000256" key="3">
    <source>
        <dbReference type="ARBA" id="ARBA00022670"/>
    </source>
</evidence>
<dbReference type="PROSITE" id="PS00135">
    <property type="entry name" value="TRYPSIN_SER"/>
    <property type="match status" value="1"/>
</dbReference>
<dbReference type="InterPro" id="IPR009003">
    <property type="entry name" value="Peptidase_S1_PA"/>
</dbReference>
<dbReference type="InterPro" id="IPR018114">
    <property type="entry name" value="TRYPSIN_HIS"/>
</dbReference>
<evidence type="ECO:0000256" key="8">
    <source>
        <dbReference type="SAM" id="MobiDB-lite"/>
    </source>
</evidence>
<dbReference type="PROSITE" id="PS50240">
    <property type="entry name" value="TRYPSIN_DOM"/>
    <property type="match status" value="1"/>
</dbReference>
<feature type="signal peptide" evidence="9">
    <location>
        <begin position="1"/>
        <end position="19"/>
    </location>
</feature>
<evidence type="ECO:0000256" key="1">
    <source>
        <dbReference type="ARBA" id="ARBA00004613"/>
    </source>
</evidence>
<sequence length="347" mass="37459">MSHLATWLICCSFIQLIAPLECLALQPLQAKDKSVAASSALNISASPASPTQHHPGPTDNSGLSRIIGGYDAQEGEVPWQVGLRQKDVDILFCGGTLVSSRVVVTAAHCFNSDEDFFVGMGGLVTSSFPIKSQHTDIDIIIHEKYRPSASTPQYDIALIILDRDVTFSSTVQPAALPWYEEDINDVTATTLISGWGHIDNDDNAAETLQVAEVQIWNQKECVDAYKEAGNQVTGDMICAGYFDYSKDSCVGDSGGPLVVNTDNYDILAGITSWGPKGECAKYGFPGVYTRVTSYVSWIREKACDAGHCIPDIMTTTTIQQTDTTAGANDVFTVNALILAMAYLVLVR</sequence>
<dbReference type="InterPro" id="IPR050127">
    <property type="entry name" value="Serine_Proteases_S1"/>
</dbReference>
<evidence type="ECO:0000256" key="2">
    <source>
        <dbReference type="ARBA" id="ARBA00022525"/>
    </source>
</evidence>
<evidence type="ECO:0000256" key="9">
    <source>
        <dbReference type="SAM" id="SignalP"/>
    </source>
</evidence>
<gene>
    <name evidence="11" type="ORF">MNOR_LOCUS7958</name>
</gene>
<comment type="subcellular location">
    <subcellularLocation>
        <location evidence="1">Secreted</location>
    </subcellularLocation>
</comment>
<dbReference type="GO" id="GO:0006508">
    <property type="term" value="P:proteolysis"/>
    <property type="evidence" value="ECO:0007669"/>
    <property type="project" value="UniProtKB-KW"/>
</dbReference>
<evidence type="ECO:0000259" key="10">
    <source>
        <dbReference type="PROSITE" id="PS50240"/>
    </source>
</evidence>
<keyword evidence="4 7" id="KW-0378">Hydrolase</keyword>
<dbReference type="SUPFAM" id="SSF50494">
    <property type="entry name" value="Trypsin-like serine proteases"/>
    <property type="match status" value="1"/>
</dbReference>
<dbReference type="InterPro" id="IPR043504">
    <property type="entry name" value="Peptidase_S1_PA_chymotrypsin"/>
</dbReference>
<organism evidence="11 12">
    <name type="scientific">Meganyctiphanes norvegica</name>
    <name type="common">Northern krill</name>
    <name type="synonym">Thysanopoda norvegica</name>
    <dbReference type="NCBI Taxonomy" id="48144"/>
    <lineage>
        <taxon>Eukaryota</taxon>
        <taxon>Metazoa</taxon>
        <taxon>Ecdysozoa</taxon>
        <taxon>Arthropoda</taxon>
        <taxon>Crustacea</taxon>
        <taxon>Multicrustacea</taxon>
        <taxon>Malacostraca</taxon>
        <taxon>Eumalacostraca</taxon>
        <taxon>Eucarida</taxon>
        <taxon>Euphausiacea</taxon>
        <taxon>Euphausiidae</taxon>
        <taxon>Meganyctiphanes</taxon>
    </lineage>
</organism>
<feature type="compositionally biased region" description="Polar residues" evidence="8">
    <location>
        <begin position="45"/>
        <end position="63"/>
    </location>
</feature>
<dbReference type="PROSITE" id="PS00134">
    <property type="entry name" value="TRYPSIN_HIS"/>
    <property type="match status" value="1"/>
</dbReference>
<evidence type="ECO:0000256" key="7">
    <source>
        <dbReference type="RuleBase" id="RU363034"/>
    </source>
</evidence>
<dbReference type="PANTHER" id="PTHR24264">
    <property type="entry name" value="TRYPSIN-RELATED"/>
    <property type="match status" value="1"/>
</dbReference>
<feature type="chain" id="PRO_5043472318" description="Peptidase S1 domain-containing protein" evidence="9">
    <location>
        <begin position="20"/>
        <end position="347"/>
    </location>
</feature>
<accession>A0AAV2Q507</accession>
<feature type="region of interest" description="Disordered" evidence="8">
    <location>
        <begin position="45"/>
        <end position="65"/>
    </location>
</feature>
<dbReference type="InterPro" id="IPR001254">
    <property type="entry name" value="Trypsin_dom"/>
</dbReference>
<evidence type="ECO:0000313" key="11">
    <source>
        <dbReference type="EMBL" id="CAL4069578.1"/>
    </source>
</evidence>
<dbReference type="GO" id="GO:0005615">
    <property type="term" value="C:extracellular space"/>
    <property type="evidence" value="ECO:0007669"/>
    <property type="project" value="TreeGrafter"/>
</dbReference>
<dbReference type="Pfam" id="PF00089">
    <property type="entry name" value="Trypsin"/>
    <property type="match status" value="1"/>
</dbReference>
<dbReference type="EMBL" id="CAXKWB010003598">
    <property type="protein sequence ID" value="CAL4069578.1"/>
    <property type="molecule type" value="Genomic_DNA"/>
</dbReference>
<keyword evidence="9" id="KW-0732">Signal</keyword>
<dbReference type="Gene3D" id="2.40.10.10">
    <property type="entry name" value="Trypsin-like serine proteases"/>
    <property type="match status" value="1"/>
</dbReference>
<comment type="caution">
    <text evidence="11">The sequence shown here is derived from an EMBL/GenBank/DDBJ whole genome shotgun (WGS) entry which is preliminary data.</text>
</comment>
<dbReference type="InterPro" id="IPR001314">
    <property type="entry name" value="Peptidase_S1A"/>
</dbReference>
<evidence type="ECO:0000256" key="4">
    <source>
        <dbReference type="ARBA" id="ARBA00022801"/>
    </source>
</evidence>
<dbReference type="PANTHER" id="PTHR24264:SF65">
    <property type="entry name" value="SRCR DOMAIN-CONTAINING PROTEIN"/>
    <property type="match status" value="1"/>
</dbReference>
<keyword evidence="3 7" id="KW-0645">Protease</keyword>
<protein>
    <recommendedName>
        <fullName evidence="10">Peptidase S1 domain-containing protein</fullName>
    </recommendedName>
</protein>
<proteinExistence type="predicted"/>
<evidence type="ECO:0000256" key="6">
    <source>
        <dbReference type="ARBA" id="ARBA00023157"/>
    </source>
</evidence>
<dbReference type="InterPro" id="IPR033116">
    <property type="entry name" value="TRYPSIN_SER"/>
</dbReference>
<keyword evidence="6" id="KW-1015">Disulfide bond</keyword>
<evidence type="ECO:0000313" key="12">
    <source>
        <dbReference type="Proteomes" id="UP001497623"/>
    </source>
</evidence>
<reference evidence="11 12" key="1">
    <citation type="submission" date="2024-05" db="EMBL/GenBank/DDBJ databases">
        <authorList>
            <person name="Wallberg A."/>
        </authorList>
    </citation>
    <scope>NUCLEOTIDE SEQUENCE [LARGE SCALE GENOMIC DNA]</scope>
</reference>
<feature type="domain" description="Peptidase S1" evidence="10">
    <location>
        <begin position="66"/>
        <end position="303"/>
    </location>
</feature>
<dbReference type="CDD" id="cd00190">
    <property type="entry name" value="Tryp_SPc"/>
    <property type="match status" value="1"/>
</dbReference>
<keyword evidence="5 7" id="KW-0720">Serine protease</keyword>
<name>A0AAV2Q507_MEGNR</name>
<dbReference type="PRINTS" id="PR00722">
    <property type="entry name" value="CHYMOTRYPSIN"/>
</dbReference>
<dbReference type="FunFam" id="2.40.10.10:FF:000003">
    <property type="entry name" value="Transmembrane serine protease 3"/>
    <property type="match status" value="1"/>
</dbReference>
<dbReference type="GO" id="GO:0004252">
    <property type="term" value="F:serine-type endopeptidase activity"/>
    <property type="evidence" value="ECO:0007669"/>
    <property type="project" value="InterPro"/>
</dbReference>
<keyword evidence="2" id="KW-0964">Secreted</keyword>
<keyword evidence="12" id="KW-1185">Reference proteome</keyword>
<dbReference type="SMART" id="SM00020">
    <property type="entry name" value="Tryp_SPc"/>
    <property type="match status" value="1"/>
</dbReference>
<dbReference type="Proteomes" id="UP001497623">
    <property type="component" value="Unassembled WGS sequence"/>
</dbReference>
<dbReference type="AlphaFoldDB" id="A0AAV2Q507"/>